<keyword evidence="14 18" id="KW-0496">Mitochondrion</keyword>
<dbReference type="InterPro" id="IPR048260">
    <property type="entry name" value="Cytochrome_b_C_euk/bac"/>
</dbReference>
<dbReference type="AlphaFoldDB" id="I1SR44"/>
<dbReference type="GO" id="GO:0005743">
    <property type="term" value="C:mitochondrial inner membrane"/>
    <property type="evidence" value="ECO:0007669"/>
    <property type="project" value="UniProtKB-SubCell"/>
</dbReference>
<evidence type="ECO:0000256" key="5">
    <source>
        <dbReference type="ARBA" id="ARBA00022617"/>
    </source>
</evidence>
<comment type="cofactor">
    <cofactor evidence="18">
        <name>heme b</name>
        <dbReference type="ChEBI" id="CHEBI:60344"/>
    </cofactor>
    <text evidence="18">Binds 2 heme groups non-covalently.</text>
</comment>
<dbReference type="CDD" id="cd00290">
    <property type="entry name" value="cytochrome_b_C"/>
    <property type="match status" value="1"/>
</dbReference>
<feature type="transmembrane region" description="Helical" evidence="18">
    <location>
        <begin position="230"/>
        <end position="247"/>
    </location>
</feature>
<keyword evidence="4 18" id="KW-0813">Transport</keyword>
<evidence type="ECO:0000256" key="4">
    <source>
        <dbReference type="ARBA" id="ARBA00022448"/>
    </source>
</evidence>
<feature type="transmembrane region" description="Helical" evidence="18">
    <location>
        <begin position="292"/>
        <end position="313"/>
    </location>
</feature>
<dbReference type="CTD" id="4519"/>
<evidence type="ECO:0000256" key="10">
    <source>
        <dbReference type="ARBA" id="ARBA00022982"/>
    </source>
</evidence>
<evidence type="ECO:0000256" key="3">
    <source>
        <dbReference type="ARBA" id="ARBA00013531"/>
    </source>
</evidence>
<dbReference type="GO" id="GO:0046872">
    <property type="term" value="F:metal ion binding"/>
    <property type="evidence" value="ECO:0007669"/>
    <property type="project" value="UniProtKB-UniRule"/>
</dbReference>
<evidence type="ECO:0000259" key="20">
    <source>
        <dbReference type="PROSITE" id="PS51003"/>
    </source>
</evidence>
<dbReference type="GO" id="GO:0016491">
    <property type="term" value="F:oxidoreductase activity"/>
    <property type="evidence" value="ECO:0007669"/>
    <property type="project" value="UniProtKB-UniRule"/>
</dbReference>
<evidence type="ECO:0000256" key="16">
    <source>
        <dbReference type="PIRSR" id="PIRSR038885-1"/>
    </source>
</evidence>
<keyword evidence="9" id="KW-0999">Mitochondrion inner membrane</keyword>
<geneLocation type="mitochondrion" evidence="21"/>
<evidence type="ECO:0000256" key="2">
    <source>
        <dbReference type="ARBA" id="ARBA00004448"/>
    </source>
</evidence>
<dbReference type="PROSITE" id="PS51003">
    <property type="entry name" value="CYTB_CTER"/>
    <property type="match status" value="1"/>
</dbReference>
<feature type="domain" description="Cytochrome b/b6 N-terminal region profile" evidence="19">
    <location>
        <begin position="2"/>
        <end position="210"/>
    </location>
</feature>
<name>I1SR44_9BILA</name>
<protein>
    <recommendedName>
        <fullName evidence="3 18">Cytochrome b</fullName>
    </recommendedName>
</protein>
<dbReference type="InterPro" id="IPR005797">
    <property type="entry name" value="Cyt_b/b6_N"/>
</dbReference>
<dbReference type="InterPro" id="IPR027387">
    <property type="entry name" value="Cytb/b6-like_sf"/>
</dbReference>
<dbReference type="GeneID" id="12798835"/>
<keyword evidence="10 18" id="KW-0249">Electron transport</keyword>
<comment type="function">
    <text evidence="1 18">Component of the ubiquinol-cytochrome c reductase complex (complex III or cytochrome b-c1 complex) that is part of the mitochondrial respiratory chain. The b-c1 complex mediates electron transfer from ubiquinol to cytochrome c. Contributes to the generation of a proton gradient across the mitochondrial membrane that is then used for ATP synthesis.</text>
</comment>
<comment type="cofactor">
    <cofactor evidence="17">
        <name>heme</name>
        <dbReference type="ChEBI" id="CHEBI:30413"/>
    </cofactor>
    <text evidence="17">Binds 2 heme groups non-covalently.</text>
</comment>
<dbReference type="PIRSF" id="PIRSF038885">
    <property type="entry name" value="COB"/>
    <property type="match status" value="1"/>
</dbReference>
<evidence type="ECO:0000256" key="8">
    <source>
        <dbReference type="ARBA" id="ARBA00022723"/>
    </source>
</evidence>
<feature type="transmembrane region" description="Helical" evidence="18">
    <location>
        <begin position="351"/>
        <end position="373"/>
    </location>
</feature>
<evidence type="ECO:0000256" key="12">
    <source>
        <dbReference type="ARBA" id="ARBA00023004"/>
    </source>
</evidence>
<organism evidence="21">
    <name type="scientific">Nectonemertes cf. mirabilis HC-2011</name>
    <dbReference type="NCBI Taxonomy" id="992350"/>
    <lineage>
        <taxon>Eukaryota</taxon>
        <taxon>Metazoa</taxon>
        <taxon>Spiralia</taxon>
        <taxon>Lophotrochozoa</taxon>
        <taxon>Nemertea</taxon>
        <taxon>Enopla</taxon>
        <taxon>Hoplonemertea</taxon>
        <taxon>Monostilifera</taxon>
        <taxon>Eumonostilifera</taxon>
        <taxon>Nectonemertidae</taxon>
        <taxon>Nectonemertes</taxon>
    </lineage>
</organism>
<feature type="transmembrane region" description="Helical" evidence="18">
    <location>
        <begin position="111"/>
        <end position="134"/>
    </location>
</feature>
<evidence type="ECO:0000313" key="21">
    <source>
        <dbReference type="EMBL" id="ADZ05364.1"/>
    </source>
</evidence>
<evidence type="ECO:0000256" key="14">
    <source>
        <dbReference type="ARBA" id="ARBA00023128"/>
    </source>
</evidence>
<keyword evidence="5 17" id="KW-0349">Heme</keyword>
<dbReference type="CDD" id="cd00284">
    <property type="entry name" value="Cytochrome_b_N"/>
    <property type="match status" value="1"/>
</dbReference>
<feature type="transmembrane region" description="Helical" evidence="18">
    <location>
        <begin position="179"/>
        <end position="201"/>
    </location>
</feature>
<dbReference type="InterPro" id="IPR016174">
    <property type="entry name" value="Di-haem_cyt_TM"/>
</dbReference>
<dbReference type="GO" id="GO:0045275">
    <property type="term" value="C:respiratory chain complex III"/>
    <property type="evidence" value="ECO:0007669"/>
    <property type="project" value="InterPro"/>
</dbReference>
<accession>I1SR44</accession>
<evidence type="ECO:0000256" key="1">
    <source>
        <dbReference type="ARBA" id="ARBA00002566"/>
    </source>
</evidence>
<dbReference type="GO" id="GO:0008121">
    <property type="term" value="F:quinol-cytochrome-c reductase activity"/>
    <property type="evidence" value="ECO:0007669"/>
    <property type="project" value="InterPro"/>
</dbReference>
<dbReference type="Pfam" id="PF00033">
    <property type="entry name" value="Cytochrome_B"/>
    <property type="match status" value="1"/>
</dbReference>
<dbReference type="PANTHER" id="PTHR19271">
    <property type="entry name" value="CYTOCHROME B"/>
    <property type="match status" value="1"/>
</dbReference>
<dbReference type="InterPro" id="IPR030689">
    <property type="entry name" value="Cytochrome_b"/>
</dbReference>
<keyword evidence="6 18" id="KW-0679">Respiratory chain</keyword>
<feature type="binding site" description="axial binding residue" evidence="17">
    <location>
        <position position="183"/>
    </location>
    <ligand>
        <name>heme b</name>
        <dbReference type="ChEBI" id="CHEBI:60344"/>
        <label>b562</label>
    </ligand>
    <ligandPart>
        <name>Fe</name>
        <dbReference type="ChEBI" id="CHEBI:18248"/>
    </ligandPart>
</feature>
<feature type="transmembrane region" description="Helical" evidence="18">
    <location>
        <begin position="146"/>
        <end position="167"/>
    </location>
</feature>
<evidence type="ECO:0000256" key="7">
    <source>
        <dbReference type="ARBA" id="ARBA00022692"/>
    </source>
</evidence>
<evidence type="ECO:0000256" key="15">
    <source>
        <dbReference type="ARBA" id="ARBA00023136"/>
    </source>
</evidence>
<feature type="binding site" description="axial binding residue" evidence="17">
    <location>
        <position position="197"/>
    </location>
    <ligand>
        <name>heme b</name>
        <dbReference type="ChEBI" id="CHEBI:60344"/>
        <label>b566</label>
    </ligand>
    <ligandPart>
        <name>Fe</name>
        <dbReference type="ChEBI" id="CHEBI:18248"/>
    </ligandPart>
</feature>
<dbReference type="InterPro" id="IPR005798">
    <property type="entry name" value="Cyt_b/b6_C"/>
</dbReference>
<dbReference type="EMBL" id="HQ997772">
    <property type="protein sequence ID" value="ADZ05364.1"/>
    <property type="molecule type" value="Genomic_DNA"/>
</dbReference>
<keyword evidence="15 18" id="KW-0472">Membrane</keyword>
<feature type="binding site" description="axial binding residue" evidence="17">
    <location>
        <position position="98"/>
    </location>
    <ligand>
        <name>heme b</name>
        <dbReference type="ChEBI" id="CHEBI:60344"/>
        <label>b566</label>
    </ligand>
    <ligandPart>
        <name>Fe</name>
        <dbReference type="ChEBI" id="CHEBI:18248"/>
    </ligandPart>
</feature>
<keyword evidence="13" id="KW-0830">Ubiquinone</keyword>
<feature type="transmembrane region" description="Helical" evidence="18">
    <location>
        <begin position="325"/>
        <end position="344"/>
    </location>
</feature>
<dbReference type="SUPFAM" id="SSF81342">
    <property type="entry name" value="Transmembrane di-heme cytochromes"/>
    <property type="match status" value="1"/>
</dbReference>
<keyword evidence="12 17" id="KW-0408">Iron</keyword>
<keyword evidence="11 18" id="KW-1133">Transmembrane helix</keyword>
<keyword evidence="8 17" id="KW-0479">Metal-binding</keyword>
<evidence type="ECO:0000256" key="6">
    <source>
        <dbReference type="ARBA" id="ARBA00022660"/>
    </source>
</evidence>
<evidence type="ECO:0000256" key="17">
    <source>
        <dbReference type="PIRSR" id="PIRSR038885-2"/>
    </source>
</evidence>
<dbReference type="GO" id="GO:0006122">
    <property type="term" value="P:mitochondrial electron transport, ubiquinol to cytochrome c"/>
    <property type="evidence" value="ECO:0007669"/>
    <property type="project" value="TreeGrafter"/>
</dbReference>
<dbReference type="InterPro" id="IPR036150">
    <property type="entry name" value="Cyt_b/b6_C_sf"/>
</dbReference>
<feature type="transmembrane region" description="Helical" evidence="18">
    <location>
        <begin position="31"/>
        <end position="57"/>
    </location>
</feature>
<comment type="similarity">
    <text evidence="18">Belongs to the cytochrome b family.</text>
</comment>
<dbReference type="PROSITE" id="PS51002">
    <property type="entry name" value="CYTB_NTER"/>
    <property type="match status" value="1"/>
</dbReference>
<evidence type="ECO:0000259" key="19">
    <source>
        <dbReference type="PROSITE" id="PS51002"/>
    </source>
</evidence>
<dbReference type="Pfam" id="PF00032">
    <property type="entry name" value="Cytochrom_B_C"/>
    <property type="match status" value="1"/>
</dbReference>
<feature type="transmembrane region" description="Helical" evidence="18">
    <location>
        <begin position="78"/>
        <end position="99"/>
    </location>
</feature>
<comment type="subcellular location">
    <subcellularLocation>
        <location evidence="2">Mitochondrion inner membrane</location>
        <topology evidence="2">Multi-pass membrane protein</topology>
    </subcellularLocation>
</comment>
<evidence type="ECO:0000256" key="13">
    <source>
        <dbReference type="ARBA" id="ARBA00023075"/>
    </source>
</evidence>
<dbReference type="Gene3D" id="1.20.810.10">
    <property type="entry name" value="Cytochrome Bc1 Complex, Chain C"/>
    <property type="match status" value="1"/>
</dbReference>
<feature type="binding site" description="axial binding residue" evidence="17">
    <location>
        <position position="84"/>
    </location>
    <ligand>
        <name>heme b</name>
        <dbReference type="ChEBI" id="CHEBI:60344"/>
        <label>b562</label>
    </ligand>
    <ligandPart>
        <name>Fe</name>
        <dbReference type="ChEBI" id="CHEBI:18248"/>
    </ligandPart>
</feature>
<reference evidence="21" key="1">
    <citation type="submission" date="2011-01" db="EMBL/GenBank/DDBJ databases">
        <authorList>
            <person name="Chen H."/>
            <person name="Sun S."/>
            <person name="Sundberg P."/>
            <person name="Ren W."/>
            <person name="Norenburg J.L."/>
        </authorList>
    </citation>
    <scope>NUCLEOTIDE SEQUENCE</scope>
</reference>
<dbReference type="SUPFAM" id="SSF81648">
    <property type="entry name" value="a domain/subunit of cytochrome bc1 complex (Ubiquinol-cytochrome c reductase)"/>
    <property type="match status" value="1"/>
</dbReference>
<feature type="binding site" evidence="16">
    <location>
        <position position="202"/>
    </location>
    <ligand>
        <name>a ubiquinone</name>
        <dbReference type="ChEBI" id="CHEBI:16389"/>
    </ligand>
</feature>
<dbReference type="RefSeq" id="YP_006303211.1">
    <property type="nucleotide sequence ID" value="NC_017874.1"/>
</dbReference>
<reference evidence="21" key="2">
    <citation type="journal article" date="2012" name="BMC Genomics">
        <title>A comparative study of nemertean complete mitochondrial genomes, including two new ones for Nectonemertes cf. mirabilis and Zygeupolia rubens, may elucidate the fundamental pattern for the phylum Nemertea.</title>
        <authorList>
            <person name="Chen H.X."/>
            <person name="Sun S.C."/>
            <person name="Sundberg P."/>
            <person name="Ren W.C."/>
            <person name="Norenburg J.L."/>
        </authorList>
    </citation>
    <scope>NUCLEOTIDE SEQUENCE</scope>
</reference>
<gene>
    <name evidence="21" type="primary">CYTB</name>
</gene>
<sequence>MFSSFRKVHVIFGVGNNALVDYPTPLNLSSWWNFGSLLGFCLIVQVLAGLFLSMHYVASVDLAFYSVVCLARDVNFGWFIRFIHANGASLFFIFMYLHIGRGLYYGSYSSVSGWSIGVFLFLLTMVTAFLGYVLPWGQMSFWGATVITNFLSAVPYIGGMLVEWVWGGFSVDNATLVRFYAFHFLFPFMILGLSFIHLVFLHEVGANNPLGINSFGDNISFHPYFIFKDMFGFFLVLFFFMSFVFFFPNSLVDPENFVMANSLVTPVHIQPEWYFLFAYAILRAVPNKLGGVVALLISVLILFVVPFLFSSLFRGEVFYPFGQVFFWYFIMVFILLTWIGSCPVEFPYDVCGCFFTFLYFLYFMISIFIRGLWDFFLM</sequence>
<evidence type="ECO:0000256" key="9">
    <source>
        <dbReference type="ARBA" id="ARBA00022792"/>
    </source>
</evidence>
<feature type="domain" description="Cytochrome b/b6 C-terminal region profile" evidence="20">
    <location>
        <begin position="211"/>
        <end position="378"/>
    </location>
</feature>
<dbReference type="PANTHER" id="PTHR19271:SF16">
    <property type="entry name" value="CYTOCHROME B"/>
    <property type="match status" value="1"/>
</dbReference>
<evidence type="ECO:0000256" key="11">
    <source>
        <dbReference type="ARBA" id="ARBA00022989"/>
    </source>
</evidence>
<proteinExistence type="inferred from homology"/>
<keyword evidence="7 18" id="KW-0812">Transmembrane</keyword>
<evidence type="ECO:0000256" key="18">
    <source>
        <dbReference type="RuleBase" id="RU362117"/>
    </source>
</evidence>
<dbReference type="InterPro" id="IPR048259">
    <property type="entry name" value="Cytochrome_b_N_euk/bac"/>
</dbReference>